<evidence type="ECO:0000256" key="4">
    <source>
        <dbReference type="ARBA" id="ARBA00023204"/>
    </source>
</evidence>
<keyword evidence="4" id="KW-0234">DNA repair</keyword>
<proteinExistence type="inferred from homology"/>
<comment type="caution">
    <text evidence="6">The sequence shown here is derived from an EMBL/GenBank/DDBJ whole genome shotgun (WGS) entry which is preliminary data.</text>
</comment>
<accession>A0A9P8A845</accession>
<dbReference type="PANTHER" id="PTHR10870:SF0">
    <property type="entry name" value="CELL CYCLE CHECKPOINT PROTEIN RAD1"/>
    <property type="match status" value="1"/>
</dbReference>
<sequence length="339" mass="37633">MSQTANQCRFTGRIRNVRHLATLIKSVHYKDVAMCKISQEGLAFELEESRCLVARCLMNTQLFDDFKYTPPTAELVQRPEPSQHASFSIYNSQQGSQQISQQIAPQPQFEHRFPSGYNSDGSVLFGVNLATLLNCLNMFGTAGGIGSSTNHGDGSTGGTGFASAPVTAIKLTYDGIGCPFNLTLEDDGVVTTCGIPTFDPEPPVYFDFDPESSSRIVMKAKWLEEGLRDLDATSDRVVFRFSPEIPHFRISSLGTIETLDVNYSQGDVLQSFNYSYDHPIEISYNFSHVLHVLRACGCADLVNISIDNKDFMRIQFLTPLFEHKVAYSEYNFAPLEALG</sequence>
<evidence type="ECO:0000256" key="1">
    <source>
        <dbReference type="ARBA" id="ARBA00004123"/>
    </source>
</evidence>
<name>A0A9P8A845_MORAP</name>
<reference evidence="6" key="1">
    <citation type="submission" date="2021-07" db="EMBL/GenBank/DDBJ databases">
        <title>Draft genome of Mortierella alpina, strain LL118, isolated from an aspen leaf litter sample.</title>
        <authorList>
            <person name="Yang S."/>
            <person name="Vinatzer B.A."/>
        </authorList>
    </citation>
    <scope>NUCLEOTIDE SEQUENCE</scope>
    <source>
        <strain evidence="6">LL118</strain>
    </source>
</reference>
<dbReference type="GO" id="GO:0030896">
    <property type="term" value="C:checkpoint clamp complex"/>
    <property type="evidence" value="ECO:0007669"/>
    <property type="project" value="TreeGrafter"/>
</dbReference>
<protein>
    <submittedName>
        <fullName evidence="6">Uncharacterized protein</fullName>
    </submittedName>
</protein>
<organism evidence="6 7">
    <name type="scientific">Mortierella alpina</name>
    <name type="common">Oleaginous fungus</name>
    <name type="synonym">Mortierella renispora</name>
    <dbReference type="NCBI Taxonomy" id="64518"/>
    <lineage>
        <taxon>Eukaryota</taxon>
        <taxon>Fungi</taxon>
        <taxon>Fungi incertae sedis</taxon>
        <taxon>Mucoromycota</taxon>
        <taxon>Mortierellomycotina</taxon>
        <taxon>Mortierellomycetes</taxon>
        <taxon>Mortierellales</taxon>
        <taxon>Mortierellaceae</taxon>
        <taxon>Mortierella</taxon>
    </lineage>
</organism>
<evidence type="ECO:0000256" key="3">
    <source>
        <dbReference type="ARBA" id="ARBA00022763"/>
    </source>
</evidence>
<dbReference type="InterPro" id="IPR003021">
    <property type="entry name" value="Rad1_Rec1_Rad17"/>
</dbReference>
<dbReference type="AlphaFoldDB" id="A0A9P8A845"/>
<dbReference type="InterPro" id="IPR046938">
    <property type="entry name" value="DNA_clamp_sf"/>
</dbReference>
<evidence type="ECO:0000313" key="7">
    <source>
        <dbReference type="Proteomes" id="UP000717515"/>
    </source>
</evidence>
<comment type="subcellular location">
    <subcellularLocation>
        <location evidence="1">Nucleus</location>
    </subcellularLocation>
</comment>
<dbReference type="Proteomes" id="UP000717515">
    <property type="component" value="Unassembled WGS sequence"/>
</dbReference>
<dbReference type="Gene3D" id="3.70.10.10">
    <property type="match status" value="1"/>
</dbReference>
<comment type="similarity">
    <text evidence="2">Belongs to the rad1 family.</text>
</comment>
<dbReference type="GO" id="GO:0006281">
    <property type="term" value="P:DNA repair"/>
    <property type="evidence" value="ECO:0007669"/>
    <property type="project" value="UniProtKB-KW"/>
</dbReference>
<keyword evidence="5" id="KW-0539">Nucleus</keyword>
<dbReference type="SUPFAM" id="SSF55979">
    <property type="entry name" value="DNA clamp"/>
    <property type="match status" value="1"/>
</dbReference>
<dbReference type="PANTHER" id="PTHR10870">
    <property type="entry name" value="CELL CYCLE CHECKPOINT PROTEIN RAD1"/>
    <property type="match status" value="1"/>
</dbReference>
<gene>
    <name evidence="6" type="ORF">KVV02_004426</name>
</gene>
<dbReference type="GO" id="GO:0000077">
    <property type="term" value="P:DNA damage checkpoint signaling"/>
    <property type="evidence" value="ECO:0007669"/>
    <property type="project" value="InterPro"/>
</dbReference>
<evidence type="ECO:0000256" key="2">
    <source>
        <dbReference type="ARBA" id="ARBA00010991"/>
    </source>
</evidence>
<evidence type="ECO:0000256" key="5">
    <source>
        <dbReference type="ARBA" id="ARBA00023242"/>
    </source>
</evidence>
<keyword evidence="3" id="KW-0227">DNA damage</keyword>
<dbReference type="PRINTS" id="PR01245">
    <property type="entry name" value="RAD1REC1"/>
</dbReference>
<dbReference type="Pfam" id="PF02144">
    <property type="entry name" value="Rad1"/>
    <property type="match status" value="1"/>
</dbReference>
<dbReference type="EMBL" id="JAIFTL010000067">
    <property type="protein sequence ID" value="KAG9324406.1"/>
    <property type="molecule type" value="Genomic_DNA"/>
</dbReference>
<evidence type="ECO:0000313" key="6">
    <source>
        <dbReference type="EMBL" id="KAG9324406.1"/>
    </source>
</evidence>